<evidence type="ECO:0000256" key="2">
    <source>
        <dbReference type="ARBA" id="ARBA00022531"/>
    </source>
</evidence>
<dbReference type="Proteomes" id="UP000007014">
    <property type="component" value="Chromosome 20"/>
</dbReference>
<evidence type="ECO:0000313" key="9">
    <source>
        <dbReference type="Proteomes" id="UP000007014"/>
    </source>
</evidence>
<evidence type="ECO:0000256" key="1">
    <source>
        <dbReference type="ARBA" id="ARBA00022469"/>
    </source>
</evidence>
<dbReference type="SUPFAM" id="SSF161033">
    <property type="entry name" value="Photosystem II reaction center protein M, PsbM"/>
    <property type="match status" value="1"/>
</dbReference>
<evidence type="ECO:0000256" key="3">
    <source>
        <dbReference type="ARBA" id="ARBA00022692"/>
    </source>
</evidence>
<evidence type="ECO:0000256" key="4">
    <source>
        <dbReference type="ARBA" id="ARBA00022989"/>
    </source>
</evidence>
<dbReference type="InterPro" id="IPR007826">
    <property type="entry name" value="PSII_PsbM"/>
</dbReference>
<keyword evidence="1" id="KW-0674">Reaction center</keyword>
<keyword evidence="9" id="KW-1185">Reference proteome</keyword>
<evidence type="ECO:0000256" key="6">
    <source>
        <dbReference type="ARBA" id="ARBA00023276"/>
    </source>
</evidence>
<feature type="transmembrane region" description="Helical" evidence="7">
    <location>
        <begin position="73"/>
        <end position="92"/>
    </location>
</feature>
<keyword evidence="2" id="KW-0602">Photosynthesis</keyword>
<feature type="transmembrane region" description="Helical" evidence="7">
    <location>
        <begin position="104"/>
        <end position="124"/>
    </location>
</feature>
<reference evidence="8 9" key="1">
    <citation type="journal article" date="2004" name="Nature">
        <title>Genome sequence of the ultrasmall unicellular red alga Cyanidioschyzon merolae 10D.</title>
        <authorList>
            <person name="Matsuzaki M."/>
            <person name="Misumi O."/>
            <person name="Shin-i T."/>
            <person name="Maruyama S."/>
            <person name="Takahara M."/>
            <person name="Miyagishima S."/>
            <person name="Mori T."/>
            <person name="Nishida K."/>
            <person name="Yagisawa F."/>
            <person name="Nishida K."/>
            <person name="Yoshida Y."/>
            <person name="Nishimura Y."/>
            <person name="Nakao S."/>
            <person name="Kobayashi T."/>
            <person name="Momoyama Y."/>
            <person name="Higashiyama T."/>
            <person name="Minoda A."/>
            <person name="Sano M."/>
            <person name="Nomoto H."/>
            <person name="Oishi K."/>
            <person name="Hayashi H."/>
            <person name="Ohta F."/>
            <person name="Nishizaka S."/>
            <person name="Haga S."/>
            <person name="Miura S."/>
            <person name="Morishita T."/>
            <person name="Kabeya Y."/>
            <person name="Terasawa K."/>
            <person name="Suzuki Y."/>
            <person name="Ishii Y."/>
            <person name="Asakawa S."/>
            <person name="Takano H."/>
            <person name="Ohta N."/>
            <person name="Kuroiwa H."/>
            <person name="Tanaka K."/>
            <person name="Shimizu N."/>
            <person name="Sugano S."/>
            <person name="Sato N."/>
            <person name="Nozaki H."/>
            <person name="Ogasawara N."/>
            <person name="Kohara Y."/>
            <person name="Kuroiwa T."/>
        </authorList>
    </citation>
    <scope>NUCLEOTIDE SEQUENCE [LARGE SCALE GENOMIC DNA]</scope>
    <source>
        <strain evidence="8 9">10D</strain>
    </source>
</reference>
<sequence length="150" mass="16124">MNTLFVTNLVGYSSKSRLVLKQRVRAPLPSRSTMRVHRAVGCTRAAVLLKQQQQQQRVAGATRAPEAQSGSPVASAVSLAAAMWALPSMGYAAEESGMTVQFGAYLAVFLGTLIPVAFLIILYIQSETRKAAMEAVSGSGSEEEEELEFE</sequence>
<name>M1V7K1_CYAM1</name>
<reference evidence="8 9" key="2">
    <citation type="journal article" date="2007" name="BMC Biol.">
        <title>A 100%-complete sequence reveals unusually simple genomic features in the hot-spring red alga Cyanidioschyzon merolae.</title>
        <authorList>
            <person name="Nozaki H."/>
            <person name="Takano H."/>
            <person name="Misumi O."/>
            <person name="Terasawa K."/>
            <person name="Matsuzaki M."/>
            <person name="Maruyama S."/>
            <person name="Nishida K."/>
            <person name="Yagisawa F."/>
            <person name="Yoshida Y."/>
            <person name="Fujiwara T."/>
            <person name="Takio S."/>
            <person name="Tamura K."/>
            <person name="Chung S.J."/>
            <person name="Nakamura S."/>
            <person name="Kuroiwa H."/>
            <person name="Tanaka K."/>
            <person name="Sato N."/>
            <person name="Kuroiwa T."/>
        </authorList>
    </citation>
    <scope>NUCLEOTIDE SEQUENCE [LARGE SCALE GENOMIC DNA]</scope>
    <source>
        <strain evidence="8 9">10D</strain>
    </source>
</reference>
<keyword evidence="5 7" id="KW-0472">Membrane</keyword>
<dbReference type="AlphaFoldDB" id="M1V7K1"/>
<dbReference type="GO" id="GO:0019684">
    <property type="term" value="P:photosynthesis, light reaction"/>
    <property type="evidence" value="ECO:0007669"/>
    <property type="project" value="InterPro"/>
</dbReference>
<dbReference type="GeneID" id="16997683"/>
<dbReference type="STRING" id="280699.M1V7K1"/>
<evidence type="ECO:0000256" key="5">
    <source>
        <dbReference type="ARBA" id="ARBA00023136"/>
    </source>
</evidence>
<dbReference type="InterPro" id="IPR037269">
    <property type="entry name" value="PSII_PsbM_sf"/>
</dbReference>
<keyword evidence="4 7" id="KW-1133">Transmembrane helix</keyword>
<evidence type="ECO:0000313" key="8">
    <source>
        <dbReference type="EMBL" id="BAM83175.1"/>
    </source>
</evidence>
<keyword evidence="6" id="KW-0604">Photosystem II</keyword>
<protein>
    <submittedName>
        <fullName evidence="8">Photosystem II protein M</fullName>
    </submittedName>
</protein>
<organism evidence="8 9">
    <name type="scientific">Cyanidioschyzon merolae (strain NIES-3377 / 10D)</name>
    <name type="common">Unicellular red alga</name>
    <dbReference type="NCBI Taxonomy" id="280699"/>
    <lineage>
        <taxon>Eukaryota</taxon>
        <taxon>Rhodophyta</taxon>
        <taxon>Bangiophyceae</taxon>
        <taxon>Cyanidiales</taxon>
        <taxon>Cyanidiaceae</taxon>
        <taxon>Cyanidioschyzon</taxon>
    </lineage>
</organism>
<dbReference type="OrthoDB" id="40270at2759"/>
<dbReference type="HOGENOM" id="CLU_1743124_0_0_1"/>
<accession>M1V7K1</accession>
<evidence type="ECO:0000256" key="7">
    <source>
        <dbReference type="SAM" id="Phobius"/>
    </source>
</evidence>
<gene>
    <name evidence="8" type="ORF">CYME_CMT182C</name>
</gene>
<dbReference type="KEGG" id="cme:CYME_CMT182C"/>
<proteinExistence type="predicted"/>
<dbReference type="Gramene" id="CMT182CT">
    <property type="protein sequence ID" value="CMT182CT"/>
    <property type="gene ID" value="CMT182C"/>
</dbReference>
<keyword evidence="3 7" id="KW-0812">Transmembrane</keyword>
<dbReference type="NCBIfam" id="TIGR03038">
    <property type="entry name" value="PS_II_psbM"/>
    <property type="match status" value="1"/>
</dbReference>
<dbReference type="EMBL" id="AP006502">
    <property type="protein sequence ID" value="BAM83175.1"/>
    <property type="molecule type" value="Genomic_DNA"/>
</dbReference>
<dbReference type="RefSeq" id="XP_005539211.1">
    <property type="nucleotide sequence ID" value="XM_005539154.1"/>
</dbReference>
<dbReference type="GO" id="GO:0009523">
    <property type="term" value="C:photosystem II"/>
    <property type="evidence" value="ECO:0007669"/>
    <property type="project" value="UniProtKB-KW"/>
</dbReference>